<dbReference type="InterPro" id="IPR008380">
    <property type="entry name" value="HAD-SF_hydro_IG_5-nucl"/>
</dbReference>
<dbReference type="EMBL" id="CAKOGP040001112">
    <property type="protein sequence ID" value="CAJ1942594.1"/>
    <property type="molecule type" value="Genomic_DNA"/>
</dbReference>
<dbReference type="GO" id="GO:0046872">
    <property type="term" value="F:metal ion binding"/>
    <property type="evidence" value="ECO:0007669"/>
    <property type="project" value="UniProtKB-KW"/>
</dbReference>
<comment type="similarity">
    <text evidence="1">Belongs to the 5'(3')-deoxyribonucleotidase family.</text>
</comment>
<dbReference type="InterPro" id="IPR023214">
    <property type="entry name" value="HAD_sf"/>
</dbReference>
<dbReference type="SUPFAM" id="SSF56784">
    <property type="entry name" value="HAD-like"/>
    <property type="match status" value="1"/>
</dbReference>
<evidence type="ECO:0000256" key="1">
    <source>
        <dbReference type="ARBA" id="ARBA00009589"/>
    </source>
</evidence>
<dbReference type="GO" id="GO:0008253">
    <property type="term" value="F:5'-nucleotidase activity"/>
    <property type="evidence" value="ECO:0007669"/>
    <property type="project" value="TreeGrafter"/>
</dbReference>
<dbReference type="Proteomes" id="UP001295423">
    <property type="component" value="Unassembled WGS sequence"/>
</dbReference>
<evidence type="ECO:0008006" key="8">
    <source>
        <dbReference type="Google" id="ProtNLM"/>
    </source>
</evidence>
<evidence type="ECO:0000256" key="4">
    <source>
        <dbReference type="ARBA" id="ARBA00022842"/>
    </source>
</evidence>
<dbReference type="PANTHER" id="PTHR12103:SF12">
    <property type="entry name" value="FI20020P1"/>
    <property type="match status" value="1"/>
</dbReference>
<evidence type="ECO:0000313" key="6">
    <source>
        <dbReference type="EMBL" id="CAJ1942594.1"/>
    </source>
</evidence>
<evidence type="ECO:0000256" key="5">
    <source>
        <dbReference type="SAM" id="SignalP"/>
    </source>
</evidence>
<comment type="caution">
    <text evidence="6">The sequence shown here is derived from an EMBL/GenBank/DDBJ whole genome shotgun (WGS) entry which is preliminary data.</text>
</comment>
<keyword evidence="2" id="KW-0479">Metal-binding</keyword>
<evidence type="ECO:0000313" key="7">
    <source>
        <dbReference type="Proteomes" id="UP001295423"/>
    </source>
</evidence>
<keyword evidence="7" id="KW-1185">Reference proteome</keyword>
<gene>
    <name evidence="6" type="ORF">CYCCA115_LOCUS8025</name>
</gene>
<sequence length="600" mass="68648">MRTLQLTAAAAFLQSSSGFVVPMAQSRPLSNQVLQASSLDVDIFNQSNDTSALFTPQEGMEKLENTLPESMFAFPSHPSEAVSTILSDTEDLIRRLHKHSTNVDRKNLSRSTKMTGPEDETIHANTYCDFRKIQYVGFDYDYTLVTYTEELLELIYDMALKRLVNDRHYPVEMLDSGMAFDPYFSIRGLAVDKETGWICHLSYTHKVAVAWDGREKVSTPQLYKEYRGKRALNPKERKQRLKPLNDLFSMAECCLIADVIQFFKDKGIDFCPNNVVNDILGAIGDTHRTGDFHRIVANDPGKYFNPSPHLETVLKNLKDAGKRLIFASNSPYWYVDAGMKYVLGDDWMNLWDAVIVSAGKPAFYTELRRPFREVDKANSRVTFKKVEKLIPGSVYTEGCLKELARLLEWNERVGDEVDSNMDQGALSLASSNVLYIGDSLFADLVDAKREYGWITAAVTPEVGFETSVQAQADYLLVERTIELLIKALRRVQDEMGPARRTENDLVVLDKIEKLVSRWRDRETALLGNPFGSVFRARYQPSLFAHSLRRYCDLYMNNIGSLRNYSPQHRFYPEQDFRLLAHEINRKGEDECWDIEEVLES</sequence>
<evidence type="ECO:0000256" key="2">
    <source>
        <dbReference type="ARBA" id="ARBA00022723"/>
    </source>
</evidence>
<feature type="chain" id="PRO_5041957011" description="5'-nucleotidase" evidence="5">
    <location>
        <begin position="19"/>
        <end position="600"/>
    </location>
</feature>
<name>A0AAD2CSY2_9STRA</name>
<feature type="signal peptide" evidence="5">
    <location>
        <begin position="1"/>
        <end position="18"/>
    </location>
</feature>
<keyword evidence="3" id="KW-0378">Hydrolase</keyword>
<accession>A0AAD2CSY2</accession>
<dbReference type="NCBIfam" id="TIGR02244">
    <property type="entry name" value="HAD-IG-Ncltidse"/>
    <property type="match status" value="1"/>
</dbReference>
<dbReference type="AlphaFoldDB" id="A0AAD2CSY2"/>
<keyword evidence="5" id="KW-0732">Signal</keyword>
<evidence type="ECO:0000256" key="3">
    <source>
        <dbReference type="ARBA" id="ARBA00022801"/>
    </source>
</evidence>
<reference evidence="6" key="1">
    <citation type="submission" date="2023-08" db="EMBL/GenBank/DDBJ databases">
        <authorList>
            <person name="Audoor S."/>
            <person name="Bilcke G."/>
        </authorList>
    </citation>
    <scope>NUCLEOTIDE SEQUENCE</scope>
</reference>
<protein>
    <recommendedName>
        <fullName evidence="8">5'-nucleotidase</fullName>
    </recommendedName>
</protein>
<dbReference type="PANTHER" id="PTHR12103">
    <property type="entry name" value="5'-NUCLEOTIDASE DOMAIN-CONTAINING"/>
    <property type="match status" value="1"/>
</dbReference>
<dbReference type="Pfam" id="PF05761">
    <property type="entry name" value="5_nucleotid"/>
    <property type="match status" value="2"/>
</dbReference>
<keyword evidence="4" id="KW-0460">Magnesium</keyword>
<dbReference type="InterPro" id="IPR036412">
    <property type="entry name" value="HAD-like_sf"/>
</dbReference>
<organism evidence="6 7">
    <name type="scientific">Cylindrotheca closterium</name>
    <dbReference type="NCBI Taxonomy" id="2856"/>
    <lineage>
        <taxon>Eukaryota</taxon>
        <taxon>Sar</taxon>
        <taxon>Stramenopiles</taxon>
        <taxon>Ochrophyta</taxon>
        <taxon>Bacillariophyta</taxon>
        <taxon>Bacillariophyceae</taxon>
        <taxon>Bacillariophycidae</taxon>
        <taxon>Bacillariales</taxon>
        <taxon>Bacillariaceae</taxon>
        <taxon>Cylindrotheca</taxon>
    </lineage>
</organism>
<proteinExistence type="inferred from homology"/>
<dbReference type="Gene3D" id="3.40.50.1000">
    <property type="entry name" value="HAD superfamily/HAD-like"/>
    <property type="match status" value="1"/>
</dbReference>